<sequence>MRSAISSLVGVVVGVGGRAFAVRHGDAVEGVDGGNSIWLLRATTLLV</sequence>
<keyword evidence="2" id="KW-1185">Reference proteome</keyword>
<accession>A0A1G8LTV6</accession>
<reference evidence="1 2" key="1">
    <citation type="submission" date="2016-10" db="EMBL/GenBank/DDBJ databases">
        <authorList>
            <person name="de Groot N.N."/>
        </authorList>
    </citation>
    <scope>NUCLEOTIDE SEQUENCE [LARGE SCALE GENOMIC DNA]</scope>
    <source>
        <strain evidence="1 2">CGMCC 4.6533</strain>
    </source>
</reference>
<evidence type="ECO:0000313" key="1">
    <source>
        <dbReference type="EMBL" id="SDI59152.1"/>
    </source>
</evidence>
<dbReference type="AlphaFoldDB" id="A0A1G8LTV6"/>
<dbReference type="EMBL" id="FNDJ01000006">
    <property type="protein sequence ID" value="SDI59152.1"/>
    <property type="molecule type" value="Genomic_DNA"/>
</dbReference>
<protein>
    <submittedName>
        <fullName evidence="1">Uncharacterized protein</fullName>
    </submittedName>
</protein>
<dbReference type="RefSeq" id="WP_176993202.1">
    <property type="nucleotide sequence ID" value="NZ_FNDJ01000006.1"/>
</dbReference>
<dbReference type="Proteomes" id="UP000199202">
    <property type="component" value="Unassembled WGS sequence"/>
</dbReference>
<evidence type="ECO:0000313" key="2">
    <source>
        <dbReference type="Proteomes" id="UP000199202"/>
    </source>
</evidence>
<gene>
    <name evidence="1" type="ORF">SAMN05421869_106205</name>
</gene>
<name>A0A1G8LTV6_9ACTN</name>
<organism evidence="1 2">
    <name type="scientific">Nonomuraea jiangxiensis</name>
    <dbReference type="NCBI Taxonomy" id="633440"/>
    <lineage>
        <taxon>Bacteria</taxon>
        <taxon>Bacillati</taxon>
        <taxon>Actinomycetota</taxon>
        <taxon>Actinomycetes</taxon>
        <taxon>Streptosporangiales</taxon>
        <taxon>Streptosporangiaceae</taxon>
        <taxon>Nonomuraea</taxon>
    </lineage>
</organism>
<proteinExistence type="predicted"/>